<organism evidence="1 2">
    <name type="scientific">Fictibacillus marinisediminis</name>
    <dbReference type="NCBI Taxonomy" id="2878389"/>
    <lineage>
        <taxon>Bacteria</taxon>
        <taxon>Bacillati</taxon>
        <taxon>Bacillota</taxon>
        <taxon>Bacilli</taxon>
        <taxon>Bacillales</taxon>
        <taxon>Fictibacillaceae</taxon>
        <taxon>Fictibacillus</taxon>
    </lineage>
</organism>
<keyword evidence="2" id="KW-1185">Reference proteome</keyword>
<gene>
    <name evidence="1" type="ORF">LCY76_02100</name>
</gene>
<sequence>MIKAIAILNGKKTTLHAVCKLPLKNYSHKDVRFTVELRGKNGDKGVKKMVTLLNANAPYDVFLRGKESKSIKIEKDIDVSHIKNHMEGGEFSSVNIIIKSGKKTRKL</sequence>
<reference evidence="1" key="1">
    <citation type="submission" date="2021-09" db="EMBL/GenBank/DDBJ databases">
        <title>Genome analysis of Fictibacillus sp. KIGAM418 isolated from marine sediment.</title>
        <authorList>
            <person name="Seo M.-J."/>
            <person name="Cho E.-S."/>
            <person name="Hwang C.Y."/>
        </authorList>
    </citation>
    <scope>NUCLEOTIDE SEQUENCE</scope>
    <source>
        <strain evidence="1">KIGAM418</strain>
    </source>
</reference>
<dbReference type="AlphaFoldDB" id="A0A9X2BFF3"/>
<accession>A0A9X2BFF3</accession>
<dbReference type="RefSeq" id="WP_248251245.1">
    <property type="nucleotide sequence ID" value="NZ_JAIWJX010000002.1"/>
</dbReference>
<protein>
    <submittedName>
        <fullName evidence="1">Uncharacterized protein</fullName>
    </submittedName>
</protein>
<proteinExistence type="predicted"/>
<evidence type="ECO:0000313" key="2">
    <source>
        <dbReference type="Proteomes" id="UP001139011"/>
    </source>
</evidence>
<evidence type="ECO:0000313" key="1">
    <source>
        <dbReference type="EMBL" id="MCK6255418.1"/>
    </source>
</evidence>
<comment type="caution">
    <text evidence="1">The sequence shown here is derived from an EMBL/GenBank/DDBJ whole genome shotgun (WGS) entry which is preliminary data.</text>
</comment>
<dbReference type="Proteomes" id="UP001139011">
    <property type="component" value="Unassembled WGS sequence"/>
</dbReference>
<name>A0A9X2BFF3_9BACL</name>
<dbReference type="EMBL" id="JAIWJX010000002">
    <property type="protein sequence ID" value="MCK6255418.1"/>
    <property type="molecule type" value="Genomic_DNA"/>
</dbReference>